<dbReference type="SUPFAM" id="SSF51735">
    <property type="entry name" value="NAD(P)-binding Rossmann-fold domains"/>
    <property type="match status" value="1"/>
</dbReference>
<dbReference type="Pfam" id="PF08501">
    <property type="entry name" value="Shikimate_dh_N"/>
    <property type="match status" value="1"/>
</dbReference>
<dbReference type="SUPFAM" id="SSF53223">
    <property type="entry name" value="Aminoacid dehydrogenase-like, N-terminal domain"/>
    <property type="match status" value="1"/>
</dbReference>
<evidence type="ECO:0000313" key="8">
    <source>
        <dbReference type="Proteomes" id="UP000182661"/>
    </source>
</evidence>
<dbReference type="InterPro" id="IPR046346">
    <property type="entry name" value="Aminoacid_DH-like_N_sf"/>
</dbReference>
<evidence type="ECO:0000259" key="6">
    <source>
        <dbReference type="Pfam" id="PF08501"/>
    </source>
</evidence>
<sequence length="293" mass="31337">MTDTILEQMKAGLKPLKAGLIGSGIQASLTPAMHMQEGAAQGLAYDYELIDMHPRGATVSDLPRLLKEAEERGLCGLNITHPCKQVVIDYLDDLSPEARSLGAVNTVVLQKGRRHGHNTDWWGFAESFKRGLPDADLNCAIQLGAGGAGVATAYAILSLGLKRLFVFDREQDRAEALAETMSALFPQAVISAGTDLASAMAAASGLIHATPTGMAKYPGIPLSPDLLEPRHWVCEIVYFPLETALLAQAKQRGCRTLDGGGMAVFQAVGAFGLFTGHPPDAARMLKHFKTMTR</sequence>
<keyword evidence="2" id="KW-0028">Amino-acid biosynthesis</keyword>
<dbReference type="RefSeq" id="WP_071833987.1">
    <property type="nucleotide sequence ID" value="NZ_LSRP01000096.1"/>
</dbReference>
<reference evidence="7 8" key="1">
    <citation type="submission" date="2016-02" db="EMBL/GenBank/DDBJ databases">
        <title>Genome sequencing of a beta-galactosidase producing bacteria Rhizobium sp. 59.</title>
        <authorList>
            <person name="Wang D."/>
            <person name="Kot W."/>
            <person name="Qin Y."/>
            <person name="Hansen L."/>
            <person name="Naqvi K."/>
            <person name="Rensing C."/>
        </authorList>
    </citation>
    <scope>NUCLEOTIDE SEQUENCE [LARGE SCALE GENOMIC DNA]</scope>
    <source>
        <strain evidence="7 8">59</strain>
    </source>
</reference>
<comment type="pathway">
    <text evidence="1">Metabolic intermediate biosynthesis; chorismate biosynthesis; chorismate from D-erythrose 4-phosphate and phosphoenolpyruvate: step 4/7.</text>
</comment>
<dbReference type="GO" id="GO:0019632">
    <property type="term" value="P:shikimate metabolic process"/>
    <property type="evidence" value="ECO:0007669"/>
    <property type="project" value="TreeGrafter"/>
</dbReference>
<keyword evidence="3" id="KW-0560">Oxidoreductase</keyword>
<dbReference type="InterPro" id="IPR022893">
    <property type="entry name" value="Shikimate_DH_fam"/>
</dbReference>
<dbReference type="Gene3D" id="3.40.50.10860">
    <property type="entry name" value="Leucine Dehydrogenase, chain A, domain 1"/>
    <property type="match status" value="1"/>
</dbReference>
<dbReference type="InterPro" id="IPR036291">
    <property type="entry name" value="NAD(P)-bd_dom_sf"/>
</dbReference>
<evidence type="ECO:0000313" key="7">
    <source>
        <dbReference type="EMBL" id="OJF95084.1"/>
    </source>
</evidence>
<dbReference type="FunFam" id="3.40.50.720:FF:000086">
    <property type="entry name" value="Quinate/shikimate dehydrogenase"/>
    <property type="match status" value="1"/>
</dbReference>
<dbReference type="CDD" id="cd01065">
    <property type="entry name" value="NAD_bind_Shikimate_DH"/>
    <property type="match status" value="1"/>
</dbReference>
<dbReference type="GO" id="GO:0009423">
    <property type="term" value="P:chorismate biosynthetic process"/>
    <property type="evidence" value="ECO:0007669"/>
    <property type="project" value="TreeGrafter"/>
</dbReference>
<comment type="caution">
    <text evidence="7">The sequence shown here is derived from an EMBL/GenBank/DDBJ whole genome shotgun (WGS) entry which is preliminary data.</text>
</comment>
<dbReference type="Proteomes" id="UP000182661">
    <property type="component" value="Unassembled WGS sequence"/>
</dbReference>
<dbReference type="InterPro" id="IPR013708">
    <property type="entry name" value="Shikimate_DH-bd_N"/>
</dbReference>
<keyword evidence="8" id="KW-1185">Reference proteome</keyword>
<dbReference type="Gene3D" id="3.40.50.720">
    <property type="entry name" value="NAD(P)-binding Rossmann-like Domain"/>
    <property type="match status" value="1"/>
</dbReference>
<keyword evidence="4" id="KW-0057">Aromatic amino acid biosynthesis</keyword>
<organism evidence="7 8">
    <name type="scientific">Pararhizobium antarcticum</name>
    <dbReference type="NCBI Taxonomy" id="1798805"/>
    <lineage>
        <taxon>Bacteria</taxon>
        <taxon>Pseudomonadati</taxon>
        <taxon>Pseudomonadota</taxon>
        <taxon>Alphaproteobacteria</taxon>
        <taxon>Hyphomicrobiales</taxon>
        <taxon>Rhizobiaceae</taxon>
        <taxon>Rhizobium/Agrobacterium group</taxon>
        <taxon>Pararhizobium</taxon>
    </lineage>
</organism>
<evidence type="ECO:0000256" key="4">
    <source>
        <dbReference type="ARBA" id="ARBA00023141"/>
    </source>
</evidence>
<dbReference type="PANTHER" id="PTHR21089">
    <property type="entry name" value="SHIKIMATE DEHYDROGENASE"/>
    <property type="match status" value="1"/>
</dbReference>
<evidence type="ECO:0000256" key="1">
    <source>
        <dbReference type="ARBA" id="ARBA00004871"/>
    </source>
</evidence>
<evidence type="ECO:0000256" key="3">
    <source>
        <dbReference type="ARBA" id="ARBA00023002"/>
    </source>
</evidence>
<dbReference type="GO" id="GO:0008652">
    <property type="term" value="P:amino acid biosynthetic process"/>
    <property type="evidence" value="ECO:0007669"/>
    <property type="project" value="UniProtKB-KW"/>
</dbReference>
<dbReference type="NCBIfam" id="NF009201">
    <property type="entry name" value="PRK12549.1"/>
    <property type="match status" value="1"/>
</dbReference>
<comment type="pathway">
    <text evidence="5">Aromatic compound metabolism; 3,4-dihydroxybenzoate biosynthesis; 3-dehydroquinate from D-quinate (NAD(+) route).</text>
</comment>
<dbReference type="EMBL" id="LSRP01000096">
    <property type="protein sequence ID" value="OJF95084.1"/>
    <property type="molecule type" value="Genomic_DNA"/>
</dbReference>
<dbReference type="AlphaFoldDB" id="A0A657LRR1"/>
<name>A0A657LRR1_9HYPH</name>
<accession>A0A657LRR1</accession>
<proteinExistence type="predicted"/>
<dbReference type="PANTHER" id="PTHR21089:SF1">
    <property type="entry name" value="BIFUNCTIONAL 3-DEHYDROQUINATE DEHYDRATASE_SHIKIMATE DEHYDROGENASE, CHLOROPLASTIC"/>
    <property type="match status" value="1"/>
</dbReference>
<protein>
    <submittedName>
        <fullName evidence="7">Shikimate dehydrogenase</fullName>
    </submittedName>
</protein>
<gene>
    <name evidence="7" type="ORF">AX760_04470</name>
</gene>
<feature type="domain" description="Shikimate dehydrogenase substrate binding N-terminal" evidence="6">
    <location>
        <begin position="20"/>
        <end position="107"/>
    </location>
</feature>
<dbReference type="OrthoDB" id="9792692at2"/>
<dbReference type="GO" id="GO:0004764">
    <property type="term" value="F:shikimate 3-dehydrogenase (NADP+) activity"/>
    <property type="evidence" value="ECO:0007669"/>
    <property type="project" value="InterPro"/>
</dbReference>
<dbReference type="GO" id="GO:0005829">
    <property type="term" value="C:cytosol"/>
    <property type="evidence" value="ECO:0007669"/>
    <property type="project" value="TreeGrafter"/>
</dbReference>
<evidence type="ECO:0000256" key="2">
    <source>
        <dbReference type="ARBA" id="ARBA00022605"/>
    </source>
</evidence>
<evidence type="ECO:0000256" key="5">
    <source>
        <dbReference type="ARBA" id="ARBA00060613"/>
    </source>
</evidence>
<dbReference type="GO" id="GO:0050661">
    <property type="term" value="F:NADP binding"/>
    <property type="evidence" value="ECO:0007669"/>
    <property type="project" value="TreeGrafter"/>
</dbReference>
<dbReference type="GO" id="GO:0009073">
    <property type="term" value="P:aromatic amino acid family biosynthetic process"/>
    <property type="evidence" value="ECO:0007669"/>
    <property type="project" value="UniProtKB-KW"/>
</dbReference>